<evidence type="ECO:0000256" key="2">
    <source>
        <dbReference type="ARBA" id="ARBA00022989"/>
    </source>
</evidence>
<dbReference type="PANTHER" id="PTHR23534">
    <property type="entry name" value="MFS PERMEASE"/>
    <property type="match status" value="1"/>
</dbReference>
<feature type="transmembrane region" description="Helical" evidence="4">
    <location>
        <begin position="163"/>
        <end position="183"/>
    </location>
</feature>
<feature type="transmembrane region" description="Helical" evidence="4">
    <location>
        <begin position="277"/>
        <end position="295"/>
    </location>
</feature>
<feature type="transmembrane region" description="Helical" evidence="4">
    <location>
        <begin position="250"/>
        <end position="270"/>
    </location>
</feature>
<feature type="domain" description="Major facilitator superfamily (MFS) profile" evidence="5">
    <location>
        <begin position="197"/>
        <end position="401"/>
    </location>
</feature>
<feature type="transmembrane region" description="Helical" evidence="4">
    <location>
        <begin position="338"/>
        <end position="360"/>
    </location>
</feature>
<dbReference type="EMBL" id="QOQD01000018">
    <property type="protein sequence ID" value="RCL72022.1"/>
    <property type="molecule type" value="Genomic_DNA"/>
</dbReference>
<dbReference type="GO" id="GO:0022857">
    <property type="term" value="F:transmembrane transporter activity"/>
    <property type="evidence" value="ECO:0007669"/>
    <property type="project" value="InterPro"/>
</dbReference>
<evidence type="ECO:0000313" key="6">
    <source>
        <dbReference type="EMBL" id="RCL72022.1"/>
    </source>
</evidence>
<keyword evidence="1 4" id="KW-0812">Transmembrane</keyword>
<reference evidence="6 7" key="1">
    <citation type="journal article" date="2018" name="Microbiome">
        <title>Fine metagenomic profile of the Mediterranean stratified and mixed water columns revealed by assembly and recruitment.</title>
        <authorList>
            <person name="Haro-Moreno J.M."/>
            <person name="Lopez-Perez M."/>
            <person name="De La Torre J.R."/>
            <person name="Picazo A."/>
            <person name="Camacho A."/>
            <person name="Rodriguez-Valera F."/>
        </authorList>
    </citation>
    <scope>NUCLEOTIDE SEQUENCE [LARGE SCALE GENOMIC DNA]</scope>
    <source>
        <strain evidence="6">MED-G57</strain>
    </source>
</reference>
<evidence type="ECO:0000313" key="7">
    <source>
        <dbReference type="Proteomes" id="UP000253570"/>
    </source>
</evidence>
<dbReference type="PANTHER" id="PTHR23534:SF1">
    <property type="entry name" value="MAJOR FACILITATOR SUPERFAMILY PROTEIN"/>
    <property type="match status" value="1"/>
</dbReference>
<dbReference type="PROSITE" id="PS50850">
    <property type="entry name" value="MFS"/>
    <property type="match status" value="1"/>
</dbReference>
<name>A0A368DJJ8_9PROT</name>
<dbReference type="InterPro" id="IPR011701">
    <property type="entry name" value="MFS"/>
</dbReference>
<accession>A0A368DJJ8</accession>
<proteinExistence type="predicted"/>
<keyword evidence="3 4" id="KW-0472">Membrane</keyword>
<dbReference type="Pfam" id="PF07690">
    <property type="entry name" value="MFS_1"/>
    <property type="match status" value="1"/>
</dbReference>
<feature type="transmembrane region" description="Helical" evidence="4">
    <location>
        <begin position="131"/>
        <end position="151"/>
    </location>
</feature>
<feature type="transmembrane region" description="Helical" evidence="4">
    <location>
        <begin position="37"/>
        <end position="59"/>
    </location>
</feature>
<feature type="transmembrane region" description="Helical" evidence="4">
    <location>
        <begin position="7"/>
        <end position="31"/>
    </location>
</feature>
<feature type="transmembrane region" description="Helical" evidence="4">
    <location>
        <begin position="366"/>
        <end position="383"/>
    </location>
</feature>
<feature type="transmembrane region" description="Helical" evidence="4">
    <location>
        <begin position="71"/>
        <end position="89"/>
    </location>
</feature>
<dbReference type="Proteomes" id="UP000253570">
    <property type="component" value="Unassembled WGS sequence"/>
</dbReference>
<evidence type="ECO:0000259" key="5">
    <source>
        <dbReference type="PROSITE" id="PS50850"/>
    </source>
</evidence>
<feature type="transmembrane region" description="Helical" evidence="4">
    <location>
        <begin position="95"/>
        <end position="111"/>
    </location>
</feature>
<dbReference type="AlphaFoldDB" id="A0A368DJJ8"/>
<dbReference type="InterPro" id="IPR036259">
    <property type="entry name" value="MFS_trans_sf"/>
</dbReference>
<organism evidence="6 7">
    <name type="scientific">PS1 clade bacterium</name>
    <dbReference type="NCBI Taxonomy" id="2175152"/>
    <lineage>
        <taxon>Bacteria</taxon>
        <taxon>Pseudomonadati</taxon>
        <taxon>Pseudomonadota</taxon>
        <taxon>Alphaproteobacteria</taxon>
        <taxon>PS1 clade</taxon>
    </lineage>
</organism>
<feature type="transmembrane region" description="Helical" evidence="4">
    <location>
        <begin position="212"/>
        <end position="230"/>
    </location>
</feature>
<dbReference type="SUPFAM" id="SSF103473">
    <property type="entry name" value="MFS general substrate transporter"/>
    <property type="match status" value="1"/>
</dbReference>
<dbReference type="Gene3D" id="1.20.1250.20">
    <property type="entry name" value="MFS general substrate transporter like domains"/>
    <property type="match status" value="1"/>
</dbReference>
<evidence type="ECO:0000256" key="1">
    <source>
        <dbReference type="ARBA" id="ARBA00022692"/>
    </source>
</evidence>
<evidence type="ECO:0000256" key="4">
    <source>
        <dbReference type="SAM" id="Phobius"/>
    </source>
</evidence>
<feature type="transmembrane region" description="Helical" evidence="4">
    <location>
        <begin position="301"/>
        <end position="326"/>
    </location>
</feature>
<dbReference type="InterPro" id="IPR020846">
    <property type="entry name" value="MFS_dom"/>
</dbReference>
<protein>
    <submittedName>
        <fullName evidence="6">MFS transporter</fullName>
    </submittedName>
</protein>
<evidence type="ECO:0000256" key="3">
    <source>
        <dbReference type="ARBA" id="ARBA00023136"/>
    </source>
</evidence>
<comment type="caution">
    <text evidence="6">The sequence shown here is derived from an EMBL/GenBank/DDBJ whole genome shotgun (WGS) entry which is preliminary data.</text>
</comment>
<gene>
    <name evidence="6" type="ORF">DBW71_05990</name>
</gene>
<sequence>MYNKNLILIIIAQIFGFTAAPVTIFLSGIIGSTLTPIVSLSTLPTAMMVVGLASSTMIASKIMSIIGRQKGFIIAAIYTSFSALLAALSIYIGEFSLYCLACFAIGNGLAFTHQYRFAAAESVKKEMIPRAISVIMLAGIGSALLGPNIAIYAQDLIPEHTFVGSYIALSFLTSIPILVLLFYRQDSPGQVIVEKKVVIVRTYSELLRSHRFSQAIVSAAMSYAIMSFLMTATPLSMHHHHGFSLDSTKFVIQAHIIAMFLPSLFTGRLIKKYGHSRIIYTGILFFFLTICLSYYENTYFNYLIALIFLGIGWNFLFITSTSLLVISYKAEEKFKAQGFNEILVFSMQAVASLSAGFMLTLAGWEIMNIICIPLGLLVIFMTLRADLYDKKKIHQPNIRRV</sequence>
<keyword evidence="2 4" id="KW-1133">Transmembrane helix</keyword>